<evidence type="ECO:0000256" key="6">
    <source>
        <dbReference type="PIRSR" id="PIRSR038994-1"/>
    </source>
</evidence>
<dbReference type="Gene3D" id="3.20.20.140">
    <property type="entry name" value="Metal-dependent hydrolases"/>
    <property type="match status" value="1"/>
</dbReference>
<feature type="binding site" evidence="7">
    <location>
        <position position="251"/>
    </location>
    <ligand>
        <name>substrate</name>
    </ligand>
</feature>
<feature type="binding site" evidence="8">
    <location>
        <position position="217"/>
    </location>
    <ligand>
        <name>Zn(2+)</name>
        <dbReference type="ChEBI" id="CHEBI:29105"/>
    </ligand>
</feature>
<comment type="cofactor">
    <cofactor evidence="8">
        <name>a divalent metal cation</name>
        <dbReference type="ChEBI" id="CHEBI:60240"/>
    </cofactor>
    <text evidence="8">Binds 1 divalent metal cation per subunit.</text>
</comment>
<dbReference type="PANTHER" id="PTHR11113">
    <property type="entry name" value="N-ACETYLGLUCOSAMINE-6-PHOSPHATE DEACETYLASE"/>
    <property type="match status" value="1"/>
</dbReference>
<proteinExistence type="inferred from homology"/>
<dbReference type="FunFam" id="3.20.20.140:FF:000004">
    <property type="entry name" value="N-acetylglucosamine-6-phosphate deacetylase"/>
    <property type="match status" value="1"/>
</dbReference>
<feature type="domain" description="Amidohydrolase-related" evidence="9">
    <location>
        <begin position="54"/>
        <end position="376"/>
    </location>
</feature>
<sequence length="379" mass="42284">MKKAIVNGELFIGNRFYKDRVLVFENEKIVDILDASELEKEYRNIEVIDAKGCYVTPGFIDLQLNGCGGVLFNDDISEKTLEIMYKTNLKFGCTSFTPTLITTSDENILKAISLVENVDKEKYGVVGLHIEGPYINVEKKGIHNPKFIRATEDKIIDRIIEAGKENVRIITLAPEKTDKKVISKLHKAGINVALGHTNGTYEELKEKEGYGVTLATHLYNGMSSFNHRNPGAVGAIFDSDICAGIIVDGFHCHYSAIKSAIKIMGERLFLVTDAVSPVGTDMEYFYFEGNKVYYKDGKCFGEDGTLGGSALTMDMGVKNLVKHCDITLEEAIRMATLYPAKAVKIDDRYGKLQPEYFADIVFLDKHLNLKKVIAKGIEY</sequence>
<gene>
    <name evidence="10" type="primary">nagA_1</name>
    <name evidence="10" type="ORF">NCTC10723_00809</name>
</gene>
<dbReference type="RefSeq" id="WP_115269607.1">
    <property type="nucleotide sequence ID" value="NZ_UGGU01000003.1"/>
</dbReference>
<comment type="similarity">
    <text evidence="1 5">Belongs to the metallo-dependent hydrolases superfamily. NagA family.</text>
</comment>
<dbReference type="InterPro" id="IPR006680">
    <property type="entry name" value="Amidohydro-rel"/>
</dbReference>
<dbReference type="CDD" id="cd00854">
    <property type="entry name" value="NagA"/>
    <property type="match status" value="1"/>
</dbReference>
<dbReference type="GO" id="GO:0046872">
    <property type="term" value="F:metal ion binding"/>
    <property type="evidence" value="ECO:0007669"/>
    <property type="project" value="UniProtKB-KW"/>
</dbReference>
<feature type="active site" description="Proton donor/acceptor" evidence="6">
    <location>
        <position position="273"/>
    </location>
</feature>
<feature type="binding site" evidence="7">
    <location>
        <position position="142"/>
    </location>
    <ligand>
        <name>substrate</name>
    </ligand>
</feature>
<feature type="binding site" evidence="7">
    <location>
        <begin position="306"/>
        <end position="308"/>
    </location>
    <ligand>
        <name>substrate</name>
    </ligand>
</feature>
<dbReference type="GO" id="GO:0006046">
    <property type="term" value="P:N-acetylglucosamine catabolic process"/>
    <property type="evidence" value="ECO:0007669"/>
    <property type="project" value="TreeGrafter"/>
</dbReference>
<accession>A0A377GXS1</accession>
<dbReference type="Gene3D" id="2.30.40.10">
    <property type="entry name" value="Urease, subunit C, domain 1"/>
    <property type="match status" value="1"/>
</dbReference>
<dbReference type="AlphaFoldDB" id="A0A377GXS1"/>
<feature type="binding site" evidence="8">
    <location>
        <position position="196"/>
    </location>
    <ligand>
        <name>Zn(2+)</name>
        <dbReference type="ChEBI" id="CHEBI:29105"/>
    </ligand>
</feature>
<protein>
    <submittedName>
        <fullName evidence="10">N-acetylglucosamine-6-phosphate deacetylase</fullName>
        <ecNumber evidence="10">3.5.1.25</ecNumber>
    </submittedName>
</protein>
<keyword evidence="4 5" id="KW-0119">Carbohydrate metabolism</keyword>
<evidence type="ECO:0000256" key="1">
    <source>
        <dbReference type="ARBA" id="ARBA00010716"/>
    </source>
</evidence>
<dbReference type="GO" id="GO:0008448">
    <property type="term" value="F:N-acetylglucosamine-6-phosphate deacetylase activity"/>
    <property type="evidence" value="ECO:0007669"/>
    <property type="project" value="UniProtKB-EC"/>
</dbReference>
<dbReference type="EC" id="3.5.1.25" evidence="10"/>
<dbReference type="Pfam" id="PF01979">
    <property type="entry name" value="Amidohydro_1"/>
    <property type="match status" value="1"/>
</dbReference>
<name>A0A377GXS1_9FUSO</name>
<evidence type="ECO:0000313" key="11">
    <source>
        <dbReference type="Proteomes" id="UP000255328"/>
    </source>
</evidence>
<evidence type="ECO:0000256" key="5">
    <source>
        <dbReference type="PIRNR" id="PIRNR038994"/>
    </source>
</evidence>
<reference evidence="10 11" key="1">
    <citation type="submission" date="2018-06" db="EMBL/GenBank/DDBJ databases">
        <authorList>
            <consortium name="Pathogen Informatics"/>
            <person name="Doyle S."/>
        </authorList>
    </citation>
    <scope>NUCLEOTIDE SEQUENCE [LARGE SCALE GENOMIC DNA]</scope>
    <source>
        <strain evidence="10 11">NCTC10723</strain>
    </source>
</reference>
<evidence type="ECO:0000256" key="2">
    <source>
        <dbReference type="ARBA" id="ARBA00022723"/>
    </source>
</evidence>
<keyword evidence="11" id="KW-1185">Reference proteome</keyword>
<organism evidence="10 11">
    <name type="scientific">Fusobacterium necrogenes</name>
    <dbReference type="NCBI Taxonomy" id="858"/>
    <lineage>
        <taxon>Bacteria</taxon>
        <taxon>Fusobacteriati</taxon>
        <taxon>Fusobacteriota</taxon>
        <taxon>Fusobacteriia</taxon>
        <taxon>Fusobacteriales</taxon>
        <taxon>Fusobacteriaceae</taxon>
        <taxon>Fusobacterium</taxon>
    </lineage>
</organism>
<dbReference type="SUPFAM" id="SSF51338">
    <property type="entry name" value="Composite domain of metallo-dependent hydrolases"/>
    <property type="match status" value="1"/>
</dbReference>
<keyword evidence="2 8" id="KW-0479">Metal-binding</keyword>
<dbReference type="Proteomes" id="UP000255328">
    <property type="component" value="Unassembled WGS sequence"/>
</dbReference>
<feature type="binding site" evidence="7">
    <location>
        <position position="228"/>
    </location>
    <ligand>
        <name>substrate</name>
    </ligand>
</feature>
<evidence type="ECO:0000259" key="9">
    <source>
        <dbReference type="Pfam" id="PF01979"/>
    </source>
</evidence>
<dbReference type="InterPro" id="IPR003764">
    <property type="entry name" value="GlcNAc_6-P_deAcase"/>
</dbReference>
<evidence type="ECO:0000256" key="8">
    <source>
        <dbReference type="PIRSR" id="PIRSR038994-3"/>
    </source>
</evidence>
<dbReference type="NCBIfam" id="TIGR00221">
    <property type="entry name" value="nagA"/>
    <property type="match status" value="1"/>
</dbReference>
<dbReference type="EMBL" id="UGGU01000003">
    <property type="protein sequence ID" value="STO31361.1"/>
    <property type="molecule type" value="Genomic_DNA"/>
</dbReference>
<dbReference type="SUPFAM" id="SSF51556">
    <property type="entry name" value="Metallo-dependent hydrolases"/>
    <property type="match status" value="1"/>
</dbReference>
<evidence type="ECO:0000256" key="3">
    <source>
        <dbReference type="ARBA" id="ARBA00022801"/>
    </source>
</evidence>
<evidence type="ECO:0000256" key="7">
    <source>
        <dbReference type="PIRSR" id="PIRSR038994-2"/>
    </source>
</evidence>
<dbReference type="PIRSF" id="PIRSF038994">
    <property type="entry name" value="NagA"/>
    <property type="match status" value="1"/>
</dbReference>
<evidence type="ECO:0000256" key="4">
    <source>
        <dbReference type="ARBA" id="ARBA00023277"/>
    </source>
</evidence>
<keyword evidence="3 5" id="KW-0378">Hydrolase</keyword>
<dbReference type="InterPro" id="IPR011059">
    <property type="entry name" value="Metal-dep_hydrolase_composite"/>
</dbReference>
<dbReference type="InterPro" id="IPR032466">
    <property type="entry name" value="Metal_Hydrolase"/>
</dbReference>
<feature type="binding site" evidence="8">
    <location>
        <position position="131"/>
    </location>
    <ligand>
        <name>Zn(2+)</name>
        <dbReference type="ChEBI" id="CHEBI:29105"/>
    </ligand>
</feature>
<dbReference type="OrthoDB" id="9776488at2"/>
<dbReference type="PANTHER" id="PTHR11113:SF14">
    <property type="entry name" value="N-ACETYLGLUCOSAMINE-6-PHOSPHATE DEACETYLASE"/>
    <property type="match status" value="1"/>
</dbReference>
<feature type="binding site" evidence="7">
    <location>
        <begin position="220"/>
        <end position="221"/>
    </location>
    <ligand>
        <name>substrate</name>
    </ligand>
</feature>
<evidence type="ECO:0000313" key="10">
    <source>
        <dbReference type="EMBL" id="STO31361.1"/>
    </source>
</evidence>